<dbReference type="GO" id="GO:0015293">
    <property type="term" value="F:symporter activity"/>
    <property type="evidence" value="ECO:0007669"/>
    <property type="project" value="InterPro"/>
</dbReference>
<proteinExistence type="inferred from homology"/>
<evidence type="ECO:0000313" key="9">
    <source>
        <dbReference type="Proteomes" id="UP000240987"/>
    </source>
</evidence>
<keyword evidence="4 7" id="KW-0812">Transmembrane</keyword>
<reference evidence="8 9" key="1">
    <citation type="submission" date="2018-01" db="EMBL/GenBank/DDBJ databases">
        <title>Whole genome sequencing of Histamine producing bacteria.</title>
        <authorList>
            <person name="Butler K."/>
        </authorList>
    </citation>
    <scope>NUCLEOTIDE SEQUENCE [LARGE SCALE GENOMIC DNA]</scope>
    <source>
        <strain evidence="8 9">JCM 12947</strain>
    </source>
</reference>
<dbReference type="InterPro" id="IPR036458">
    <property type="entry name" value="Na:dicarbo_symporter_sf"/>
</dbReference>
<comment type="caution">
    <text evidence="8">The sequence shown here is derived from an EMBL/GenBank/DDBJ whole genome shotgun (WGS) entry which is preliminary data.</text>
</comment>
<keyword evidence="5 7" id="KW-1133">Transmembrane helix</keyword>
<feature type="transmembrane region" description="Helical" evidence="7">
    <location>
        <begin position="223"/>
        <end position="243"/>
    </location>
</feature>
<sequence>MIYPIINLAFFALLIALLLKQQRTEQTLSKRVFTSLGLGVLFGGALQLIYGGGSQIVADTLEYVNIVGAGYVSLLKMIIMPLIMVSIIGAIVKVKDSGSLGKISGLTIGILLATTAASALIGILVSNMFGLSADGIVQGAREIARGEMLESRLTNIEAVSFADMVISFFPGNPFADLAGSRATSTIAVVIFSAFIGVASLSVMRTHPDLGASFEKFINVAQEIVRTLVRMVLSLTPYGVLALMTKVVAGSNYADILSLINFVIASYVGLALILVMHLVLVSFVGVNPIRFLKKILPVLLFAFTSRSSAGTIPLNIDTQVKQLGNGEGVSNFSASFGATMGQNGCAGLYPAMLAVMIAPTIGINPLDPGFIATLIAIVTISSFGIAGVGGGATFAALIVLSALDMPVALAGLLISIEPLIDMGRTAVNVSGAMTAGTITSRVLGQADDTIFNQDLETDTTADTAKV</sequence>
<keyword evidence="3" id="KW-0813">Transport</keyword>
<feature type="transmembrane region" description="Helical" evidence="7">
    <location>
        <begin position="393"/>
        <end position="413"/>
    </location>
</feature>
<dbReference type="Proteomes" id="UP000240987">
    <property type="component" value="Unassembled WGS sequence"/>
</dbReference>
<feature type="transmembrane region" description="Helical" evidence="7">
    <location>
        <begin position="63"/>
        <end position="91"/>
    </location>
</feature>
<dbReference type="Gene3D" id="1.10.3860.10">
    <property type="entry name" value="Sodium:dicarboxylate symporter"/>
    <property type="match status" value="1"/>
</dbReference>
<evidence type="ECO:0000256" key="7">
    <source>
        <dbReference type="SAM" id="Phobius"/>
    </source>
</evidence>
<evidence type="ECO:0000313" key="8">
    <source>
        <dbReference type="EMBL" id="PSU48562.1"/>
    </source>
</evidence>
<organism evidence="8 9">
    <name type="scientific">Photobacterium frigidiphilum</name>
    <dbReference type="NCBI Taxonomy" id="264736"/>
    <lineage>
        <taxon>Bacteria</taxon>
        <taxon>Pseudomonadati</taxon>
        <taxon>Pseudomonadota</taxon>
        <taxon>Gammaproteobacteria</taxon>
        <taxon>Vibrionales</taxon>
        <taxon>Vibrionaceae</taxon>
        <taxon>Photobacterium</taxon>
    </lineage>
</organism>
<feature type="transmembrane region" description="Helical" evidence="7">
    <location>
        <begin position="369"/>
        <end position="387"/>
    </location>
</feature>
<dbReference type="InterPro" id="IPR001991">
    <property type="entry name" value="Na-dicarboxylate_symporter"/>
</dbReference>
<evidence type="ECO:0000256" key="3">
    <source>
        <dbReference type="ARBA" id="ARBA00022448"/>
    </source>
</evidence>
<dbReference type="PANTHER" id="PTHR42865:SF5">
    <property type="entry name" value="L-CYSTINE TRANSPORTER TCYP"/>
    <property type="match status" value="1"/>
</dbReference>
<evidence type="ECO:0000256" key="2">
    <source>
        <dbReference type="ARBA" id="ARBA00006148"/>
    </source>
</evidence>
<dbReference type="RefSeq" id="WP_107242751.1">
    <property type="nucleotide sequence ID" value="NZ_PYMJ01000009.1"/>
</dbReference>
<dbReference type="PRINTS" id="PR00173">
    <property type="entry name" value="EDTRNSPORT"/>
</dbReference>
<dbReference type="OrthoDB" id="7778689at2"/>
<gene>
    <name evidence="8" type="ORF">C9J12_10935</name>
</gene>
<feature type="transmembrane region" description="Helical" evidence="7">
    <location>
        <begin position="103"/>
        <end position="131"/>
    </location>
</feature>
<dbReference type="SUPFAM" id="SSF118215">
    <property type="entry name" value="Proton glutamate symport protein"/>
    <property type="match status" value="1"/>
</dbReference>
<feature type="transmembrane region" description="Helical" evidence="7">
    <location>
        <begin position="335"/>
        <end position="357"/>
    </location>
</feature>
<evidence type="ECO:0000256" key="6">
    <source>
        <dbReference type="ARBA" id="ARBA00023136"/>
    </source>
</evidence>
<accession>A0A2T3JI07</accession>
<dbReference type="AlphaFoldDB" id="A0A2T3JI07"/>
<dbReference type="EMBL" id="PYMJ01000009">
    <property type="protein sequence ID" value="PSU48562.1"/>
    <property type="molecule type" value="Genomic_DNA"/>
</dbReference>
<dbReference type="GO" id="GO:0015184">
    <property type="term" value="F:L-cystine transmembrane transporter activity"/>
    <property type="evidence" value="ECO:0007669"/>
    <property type="project" value="TreeGrafter"/>
</dbReference>
<keyword evidence="6 7" id="KW-0472">Membrane</keyword>
<dbReference type="GO" id="GO:0005886">
    <property type="term" value="C:plasma membrane"/>
    <property type="evidence" value="ECO:0007669"/>
    <property type="project" value="TreeGrafter"/>
</dbReference>
<protein>
    <submittedName>
        <fullName evidence="8">L-cystine transporter</fullName>
    </submittedName>
</protein>
<feature type="transmembrane region" description="Helical" evidence="7">
    <location>
        <begin position="182"/>
        <end position="202"/>
    </location>
</feature>
<name>A0A2T3JI07_9GAMM</name>
<feature type="transmembrane region" description="Helical" evidence="7">
    <location>
        <begin position="33"/>
        <end position="51"/>
    </location>
</feature>
<evidence type="ECO:0000256" key="4">
    <source>
        <dbReference type="ARBA" id="ARBA00022692"/>
    </source>
</evidence>
<feature type="transmembrane region" description="Helical" evidence="7">
    <location>
        <begin position="255"/>
        <end position="282"/>
    </location>
</feature>
<keyword evidence="9" id="KW-1185">Reference proteome</keyword>
<comment type="subcellular location">
    <subcellularLocation>
        <location evidence="1">Membrane</location>
        <topology evidence="1">Multi-pass membrane protein</topology>
    </subcellularLocation>
</comment>
<dbReference type="Pfam" id="PF00375">
    <property type="entry name" value="SDF"/>
    <property type="match status" value="1"/>
</dbReference>
<dbReference type="PANTHER" id="PTHR42865">
    <property type="entry name" value="PROTON/GLUTAMATE-ASPARTATE SYMPORTER"/>
    <property type="match status" value="1"/>
</dbReference>
<evidence type="ECO:0000256" key="5">
    <source>
        <dbReference type="ARBA" id="ARBA00022989"/>
    </source>
</evidence>
<comment type="similarity">
    <text evidence="2">Belongs to the dicarboxylate/amino acid:cation symporter (DAACS) (TC 2.A.23) family.</text>
</comment>
<evidence type="ECO:0000256" key="1">
    <source>
        <dbReference type="ARBA" id="ARBA00004141"/>
    </source>
</evidence>